<keyword evidence="2" id="KW-1185">Reference proteome</keyword>
<gene>
    <name evidence="1" type="ORF">NLG97_g9313</name>
</gene>
<reference evidence="1" key="1">
    <citation type="submission" date="2022-07" db="EMBL/GenBank/DDBJ databases">
        <title>Genome Sequence of Lecanicillium saksenae.</title>
        <authorList>
            <person name="Buettner E."/>
        </authorList>
    </citation>
    <scope>NUCLEOTIDE SEQUENCE</scope>
    <source>
        <strain evidence="1">VT-O1</strain>
    </source>
</reference>
<evidence type="ECO:0000313" key="2">
    <source>
        <dbReference type="Proteomes" id="UP001148737"/>
    </source>
</evidence>
<accession>A0ACC1QJR2</accession>
<name>A0ACC1QJR2_9HYPO</name>
<comment type="caution">
    <text evidence="1">The sequence shown here is derived from an EMBL/GenBank/DDBJ whole genome shotgun (WGS) entry which is preliminary data.</text>
</comment>
<dbReference type="EMBL" id="JANAKD010001884">
    <property type="protein sequence ID" value="KAJ3475874.1"/>
    <property type="molecule type" value="Genomic_DNA"/>
</dbReference>
<organism evidence="1 2">
    <name type="scientific">Lecanicillium saksenae</name>
    <dbReference type="NCBI Taxonomy" id="468837"/>
    <lineage>
        <taxon>Eukaryota</taxon>
        <taxon>Fungi</taxon>
        <taxon>Dikarya</taxon>
        <taxon>Ascomycota</taxon>
        <taxon>Pezizomycotina</taxon>
        <taxon>Sordariomycetes</taxon>
        <taxon>Hypocreomycetidae</taxon>
        <taxon>Hypocreales</taxon>
        <taxon>Cordycipitaceae</taxon>
        <taxon>Lecanicillium</taxon>
    </lineage>
</organism>
<dbReference type="Proteomes" id="UP001148737">
    <property type="component" value="Unassembled WGS sequence"/>
</dbReference>
<evidence type="ECO:0000313" key="1">
    <source>
        <dbReference type="EMBL" id="KAJ3475874.1"/>
    </source>
</evidence>
<sequence>MEKEPRPSSSPGADEAKIEHTLPQSQINDATSPAAVVDAPAAVPTHEPAPPLPESRRLPQWLDHFNRRDLTTLLRCVIAIWAASLLMIIHPSLHRLGQSAFLASVVLYIIPPAGNFIIAIVGYLSLLFGMCLAWAWSSGLPWSGPSCCRLPVVLALASAVAHGLIQVVDNDLCHALIQIVDEGRFWALIHALSWAVGHGSFLVMR</sequence>
<protein>
    <submittedName>
        <fullName evidence="1">Uncharacterized protein</fullName>
    </submittedName>
</protein>
<proteinExistence type="predicted"/>